<comment type="caution">
    <text evidence="1">The sequence shown here is derived from an EMBL/GenBank/DDBJ whole genome shotgun (WGS) entry which is preliminary data.</text>
</comment>
<reference evidence="1" key="2">
    <citation type="submission" date="2021-04" db="EMBL/GenBank/DDBJ databases">
        <authorList>
            <person name="Gilroy R."/>
        </authorList>
    </citation>
    <scope>NUCLEOTIDE SEQUENCE</scope>
    <source>
        <strain evidence="1">Gambia2-208</strain>
    </source>
</reference>
<evidence type="ECO:0000313" key="2">
    <source>
        <dbReference type="Proteomes" id="UP000886851"/>
    </source>
</evidence>
<dbReference type="Proteomes" id="UP000886851">
    <property type="component" value="Unassembled WGS sequence"/>
</dbReference>
<reference evidence="1" key="1">
    <citation type="journal article" date="2021" name="PeerJ">
        <title>Extensive microbial diversity within the chicken gut microbiome revealed by metagenomics and culture.</title>
        <authorList>
            <person name="Gilroy R."/>
            <person name="Ravi A."/>
            <person name="Getino M."/>
            <person name="Pursley I."/>
            <person name="Horton D.L."/>
            <person name="Alikhan N.F."/>
            <person name="Baker D."/>
            <person name="Gharbi K."/>
            <person name="Hall N."/>
            <person name="Watson M."/>
            <person name="Adriaenssens E.M."/>
            <person name="Foster-Nyarko E."/>
            <person name="Jarju S."/>
            <person name="Secka A."/>
            <person name="Antonio M."/>
            <person name="Oren A."/>
            <person name="Chaudhuri R.R."/>
            <person name="La Ragione R."/>
            <person name="Hildebrand F."/>
            <person name="Pallen M.J."/>
        </authorList>
    </citation>
    <scope>NUCLEOTIDE SEQUENCE</scope>
    <source>
        <strain evidence="1">Gambia2-208</strain>
    </source>
</reference>
<sequence>MELTIYKMELLREIINNFNSEKALSRLGTACHLIKSEEAIGNLPTMPAYLLEQLLNAALQEDAKGLSISDEEMEQEILSW</sequence>
<dbReference type="AlphaFoldDB" id="A0A9D2CLA7"/>
<accession>A0A9D2CLA7</accession>
<dbReference type="EMBL" id="DXCV01000046">
    <property type="protein sequence ID" value="HIY88359.1"/>
    <property type="molecule type" value="Genomic_DNA"/>
</dbReference>
<protein>
    <submittedName>
        <fullName evidence="1">Uncharacterized protein</fullName>
    </submittedName>
</protein>
<proteinExistence type="predicted"/>
<evidence type="ECO:0000313" key="1">
    <source>
        <dbReference type="EMBL" id="HIY88359.1"/>
    </source>
</evidence>
<name>A0A9D2CLA7_9BACE</name>
<gene>
    <name evidence="1" type="ORF">H9824_06620</name>
</gene>
<organism evidence="1 2">
    <name type="scientific">Candidatus Bacteroides pullicola</name>
    <dbReference type="NCBI Taxonomy" id="2838475"/>
    <lineage>
        <taxon>Bacteria</taxon>
        <taxon>Pseudomonadati</taxon>
        <taxon>Bacteroidota</taxon>
        <taxon>Bacteroidia</taxon>
        <taxon>Bacteroidales</taxon>
        <taxon>Bacteroidaceae</taxon>
        <taxon>Bacteroides</taxon>
    </lineage>
</organism>